<comment type="similarity">
    <text evidence="1">Belongs to the NAD(P)-dependent epimerase/dehydratase family.</text>
</comment>
<feature type="domain" description="NAD-dependent epimerase/dehydratase" evidence="3">
    <location>
        <begin position="4"/>
        <end position="255"/>
    </location>
</feature>
<dbReference type="SUPFAM" id="SSF51735">
    <property type="entry name" value="NAD(P)-binding Rossmann-fold domains"/>
    <property type="match status" value="1"/>
</dbReference>
<evidence type="ECO:0000313" key="5">
    <source>
        <dbReference type="Proteomes" id="UP000310636"/>
    </source>
</evidence>
<dbReference type="Proteomes" id="UP000310636">
    <property type="component" value="Unassembled WGS sequence"/>
</dbReference>
<sequence length="332" mass="34732">MSRILITGATGFTGRHACRLFAASGWDVVGVTSGLREPALATVTTATTVTCDLTRGDAVASLCADVRPDAVLHLAGQNAVDRSWREPGATLAANAMATVHLLEGMRSAGLGGRMLIVGSALTGGPLEQSAHPYAFSKAVQVLAALAWHRWYGAQTLAVEPSNLIGPGGGGGLCGKLARWAAAAEGRAEAREAAGGSWSPVRKGTEASPEEVPAGAAAFTLSSLDEERDYLDVRDAVEAYRLLLLRGEAGRVYSLGSGRMRTLGEVKAAFDAAARTRLQWRVDNRPSPSPAARDLSAMAALGWKPAIPFERSIADALEEERRRCQREAGGSGS</sequence>
<dbReference type="PANTHER" id="PTHR43000">
    <property type="entry name" value="DTDP-D-GLUCOSE 4,6-DEHYDRATASE-RELATED"/>
    <property type="match status" value="1"/>
</dbReference>
<evidence type="ECO:0000256" key="2">
    <source>
        <dbReference type="SAM" id="MobiDB-lite"/>
    </source>
</evidence>
<comment type="caution">
    <text evidence="4">The sequence shown here is derived from an EMBL/GenBank/DDBJ whole genome shotgun (WGS) entry which is preliminary data.</text>
</comment>
<dbReference type="InterPro" id="IPR001509">
    <property type="entry name" value="Epimerase_deHydtase"/>
</dbReference>
<dbReference type="Gene3D" id="3.90.25.10">
    <property type="entry name" value="UDP-galactose 4-epimerase, domain 1"/>
    <property type="match status" value="1"/>
</dbReference>
<gene>
    <name evidence="4" type="ORF">E6C55_29625</name>
</gene>
<dbReference type="AlphaFoldDB" id="A0A4S4BIG4"/>
<dbReference type="InterPro" id="IPR036291">
    <property type="entry name" value="NAD(P)-bd_dom_sf"/>
</dbReference>
<name>A0A4S4BIG4_9BACL</name>
<organism evidence="4 5">
    <name type="scientific">Cohnella fermenti</name>
    <dbReference type="NCBI Taxonomy" id="2565925"/>
    <lineage>
        <taxon>Bacteria</taxon>
        <taxon>Bacillati</taxon>
        <taxon>Bacillota</taxon>
        <taxon>Bacilli</taxon>
        <taxon>Bacillales</taxon>
        <taxon>Paenibacillaceae</taxon>
        <taxon>Cohnella</taxon>
    </lineage>
</organism>
<accession>A0A4S4BIG4</accession>
<reference evidence="4 5" key="1">
    <citation type="submission" date="2019-04" db="EMBL/GenBank/DDBJ databases">
        <title>Cohnella sp. nov. isolated from preserved vegetables.</title>
        <authorList>
            <person name="Lin S.-Y."/>
            <person name="Hung M.-H."/>
            <person name="Young C.-C."/>
        </authorList>
    </citation>
    <scope>NUCLEOTIDE SEQUENCE [LARGE SCALE GENOMIC DNA]</scope>
    <source>
        <strain evidence="4 5">CC-MHH1044</strain>
    </source>
</reference>
<feature type="region of interest" description="Disordered" evidence="2">
    <location>
        <begin position="190"/>
        <end position="211"/>
    </location>
</feature>
<keyword evidence="5" id="KW-1185">Reference proteome</keyword>
<evidence type="ECO:0000256" key="1">
    <source>
        <dbReference type="ARBA" id="ARBA00007637"/>
    </source>
</evidence>
<dbReference type="EMBL" id="SSOB01000057">
    <property type="protein sequence ID" value="THF73376.1"/>
    <property type="molecule type" value="Genomic_DNA"/>
</dbReference>
<evidence type="ECO:0000313" key="4">
    <source>
        <dbReference type="EMBL" id="THF73376.1"/>
    </source>
</evidence>
<evidence type="ECO:0000259" key="3">
    <source>
        <dbReference type="Pfam" id="PF01370"/>
    </source>
</evidence>
<dbReference type="Pfam" id="PF01370">
    <property type="entry name" value="Epimerase"/>
    <property type="match status" value="1"/>
</dbReference>
<proteinExistence type="inferred from homology"/>
<protein>
    <submittedName>
        <fullName evidence="4">NAD-dependent epimerase/dehydratase family protein</fullName>
    </submittedName>
</protein>
<dbReference type="OrthoDB" id="9779041at2"/>
<dbReference type="Gene3D" id="3.40.50.720">
    <property type="entry name" value="NAD(P)-binding Rossmann-like Domain"/>
    <property type="match status" value="2"/>
</dbReference>